<dbReference type="Pfam" id="PF13193">
    <property type="entry name" value="AMP-binding_C"/>
    <property type="match status" value="1"/>
</dbReference>
<gene>
    <name evidence="3" type="ORF">ACFOGJ_03395</name>
</gene>
<evidence type="ECO:0000259" key="1">
    <source>
        <dbReference type="Pfam" id="PF00501"/>
    </source>
</evidence>
<dbReference type="InterPro" id="IPR000873">
    <property type="entry name" value="AMP-dep_synth/lig_dom"/>
</dbReference>
<evidence type="ECO:0000259" key="2">
    <source>
        <dbReference type="Pfam" id="PF13193"/>
    </source>
</evidence>
<feature type="domain" description="AMP-binding enzyme C-terminal" evidence="2">
    <location>
        <begin position="430"/>
        <end position="505"/>
    </location>
</feature>
<dbReference type="RefSeq" id="WP_379898140.1">
    <property type="nucleotide sequence ID" value="NZ_JBHRTR010000009.1"/>
</dbReference>
<dbReference type="InterPro" id="IPR042099">
    <property type="entry name" value="ANL_N_sf"/>
</dbReference>
<protein>
    <submittedName>
        <fullName evidence="3">AMP-binding protein</fullName>
    </submittedName>
</protein>
<reference evidence="4" key="1">
    <citation type="journal article" date="2019" name="Int. J. Syst. Evol. Microbiol.">
        <title>The Global Catalogue of Microorganisms (GCM) 10K type strain sequencing project: providing services to taxonomists for standard genome sequencing and annotation.</title>
        <authorList>
            <consortium name="The Broad Institute Genomics Platform"/>
            <consortium name="The Broad Institute Genome Sequencing Center for Infectious Disease"/>
            <person name="Wu L."/>
            <person name="Ma J."/>
        </authorList>
    </citation>
    <scope>NUCLEOTIDE SEQUENCE [LARGE SCALE GENOMIC DNA]</scope>
    <source>
        <strain evidence="4">KCTC 42964</strain>
    </source>
</reference>
<dbReference type="Gene3D" id="3.40.50.12780">
    <property type="entry name" value="N-terminal domain of ligase-like"/>
    <property type="match status" value="1"/>
</dbReference>
<dbReference type="Proteomes" id="UP001595528">
    <property type="component" value="Unassembled WGS sequence"/>
</dbReference>
<dbReference type="SUPFAM" id="SSF56801">
    <property type="entry name" value="Acetyl-CoA synthetase-like"/>
    <property type="match status" value="1"/>
</dbReference>
<proteinExistence type="predicted"/>
<dbReference type="PANTHER" id="PTHR43767:SF1">
    <property type="entry name" value="NONRIBOSOMAL PEPTIDE SYNTHASE PES1 (EUROFUNG)-RELATED"/>
    <property type="match status" value="1"/>
</dbReference>
<accession>A0ABV7KVB5</accession>
<dbReference type="InterPro" id="IPR025110">
    <property type="entry name" value="AMP-bd_C"/>
</dbReference>
<evidence type="ECO:0000313" key="4">
    <source>
        <dbReference type="Proteomes" id="UP001595528"/>
    </source>
</evidence>
<dbReference type="PROSITE" id="PS00455">
    <property type="entry name" value="AMP_BINDING"/>
    <property type="match status" value="1"/>
</dbReference>
<feature type="domain" description="AMP-dependent synthetase/ligase" evidence="1">
    <location>
        <begin position="23"/>
        <end position="380"/>
    </location>
</feature>
<evidence type="ECO:0000313" key="3">
    <source>
        <dbReference type="EMBL" id="MFC3226257.1"/>
    </source>
</evidence>
<organism evidence="3 4">
    <name type="scientific">Marinibaculum pumilum</name>
    <dbReference type="NCBI Taxonomy" id="1766165"/>
    <lineage>
        <taxon>Bacteria</taxon>
        <taxon>Pseudomonadati</taxon>
        <taxon>Pseudomonadota</taxon>
        <taxon>Alphaproteobacteria</taxon>
        <taxon>Rhodospirillales</taxon>
        <taxon>Rhodospirillaceae</taxon>
        <taxon>Marinibaculum</taxon>
    </lineage>
</organism>
<dbReference type="PANTHER" id="PTHR43767">
    <property type="entry name" value="LONG-CHAIN-FATTY-ACID--COA LIGASE"/>
    <property type="match status" value="1"/>
</dbReference>
<dbReference type="Pfam" id="PF00501">
    <property type="entry name" value="AMP-binding"/>
    <property type="match status" value="1"/>
</dbReference>
<comment type="caution">
    <text evidence="3">The sequence shown here is derived from an EMBL/GenBank/DDBJ whole genome shotgun (WGS) entry which is preliminary data.</text>
</comment>
<dbReference type="EMBL" id="JBHRTR010000009">
    <property type="protein sequence ID" value="MFC3226257.1"/>
    <property type="molecule type" value="Genomic_DNA"/>
</dbReference>
<dbReference type="InterPro" id="IPR050237">
    <property type="entry name" value="ATP-dep_AMP-bd_enzyme"/>
</dbReference>
<dbReference type="InterPro" id="IPR020845">
    <property type="entry name" value="AMP-binding_CS"/>
</dbReference>
<keyword evidence="4" id="KW-1185">Reference proteome</keyword>
<sequence>MTEPHIDPRIATPEDCVTGVLIDRWAASQPDKVYAVFPDGSEWTYGELRDRVRRTALGLQRLGVRQGDHVVSWLPNGPDALRVWYALNYLGAVYVPINIAYRGGLLAHVIENSDASLIVAHADLAPRLAEVDRAQLRTLVCLSGKLEACGDLEVLGADVLDPEEGELAPLERPVMPWDTQSIIYTSGTTGPSKGVMSSYLHLYTTGAVLPNLTGDDRYMVNLPLFHVGGTLPAHIMLAKGGSISIVESFNTESFWPTVRRTGTTFVVLLGVMAQFLAKQPPKPDDGDNPLRTVMLVPFDFDQREFSKRFGLHSFTVFNMSEISCPIISELDPTQIHSAGRPRAGVECRVVDENDCELPAGEIGELVIRADCPWTMNHGYYKNSEATARAWRNGWFHTGDGFRRDEAGNFYFVDRMKDAIRRRGENISSYEVEAEVLAHPAVNECAAIAVRSDVSEDEVMVVVAPVPGQEVDPAALLEFLIPRMAHFMVPRFVRIVDELPKTPTQKVRKTVLRDDGITSDTWDREAAGIRIRREKLGA</sequence>
<dbReference type="Gene3D" id="3.30.300.30">
    <property type="match status" value="1"/>
</dbReference>
<name>A0ABV7KVB5_9PROT</name>
<dbReference type="InterPro" id="IPR045851">
    <property type="entry name" value="AMP-bd_C_sf"/>
</dbReference>